<protein>
    <submittedName>
        <fullName evidence="3">Uncharacterized protein</fullName>
    </submittedName>
</protein>
<keyword evidence="2" id="KW-0472">Membrane</keyword>
<organism evidence="3 4">
    <name type="scientific">Nonomuraea longicatena</name>
    <dbReference type="NCBI Taxonomy" id="83682"/>
    <lineage>
        <taxon>Bacteria</taxon>
        <taxon>Bacillati</taxon>
        <taxon>Actinomycetota</taxon>
        <taxon>Actinomycetes</taxon>
        <taxon>Streptosporangiales</taxon>
        <taxon>Streptosporangiaceae</taxon>
        <taxon>Nonomuraea</taxon>
    </lineage>
</organism>
<dbReference type="Proteomes" id="UP001501578">
    <property type="component" value="Unassembled WGS sequence"/>
</dbReference>
<feature type="transmembrane region" description="Helical" evidence="2">
    <location>
        <begin position="34"/>
        <end position="61"/>
    </location>
</feature>
<dbReference type="RefSeq" id="WP_343949894.1">
    <property type="nucleotide sequence ID" value="NZ_BAAAHQ010000010.1"/>
</dbReference>
<dbReference type="EMBL" id="BAAAHQ010000010">
    <property type="protein sequence ID" value="GAA0924032.1"/>
    <property type="molecule type" value="Genomic_DNA"/>
</dbReference>
<keyword evidence="2" id="KW-1133">Transmembrane helix</keyword>
<feature type="compositionally biased region" description="Low complexity" evidence="1">
    <location>
        <begin position="64"/>
        <end position="86"/>
    </location>
</feature>
<reference evidence="3 4" key="1">
    <citation type="journal article" date="2019" name="Int. J. Syst. Evol. Microbiol.">
        <title>The Global Catalogue of Microorganisms (GCM) 10K type strain sequencing project: providing services to taxonomists for standard genome sequencing and annotation.</title>
        <authorList>
            <consortium name="The Broad Institute Genomics Platform"/>
            <consortium name="The Broad Institute Genome Sequencing Center for Infectious Disease"/>
            <person name="Wu L."/>
            <person name="Ma J."/>
        </authorList>
    </citation>
    <scope>NUCLEOTIDE SEQUENCE [LARGE SCALE GENOMIC DNA]</scope>
    <source>
        <strain evidence="3 4">JCM 11136</strain>
    </source>
</reference>
<evidence type="ECO:0000313" key="4">
    <source>
        <dbReference type="Proteomes" id="UP001501578"/>
    </source>
</evidence>
<evidence type="ECO:0000256" key="2">
    <source>
        <dbReference type="SAM" id="Phobius"/>
    </source>
</evidence>
<feature type="region of interest" description="Disordered" evidence="1">
    <location>
        <begin position="63"/>
        <end position="86"/>
    </location>
</feature>
<proteinExistence type="predicted"/>
<name>A0ABN1P7I2_9ACTN</name>
<keyword evidence="4" id="KW-1185">Reference proteome</keyword>
<sequence>MGAGKELPAESRHPGRETVVEVRDLRMNYGRRPVLAGVGFSTTTSGFVTLAVVLAPGLILIPNSAPSAPEGGSPSSAPSSSACAPR</sequence>
<gene>
    <name evidence="3" type="ORF">GCM10009560_24300</name>
</gene>
<comment type="caution">
    <text evidence="3">The sequence shown here is derived from an EMBL/GenBank/DDBJ whole genome shotgun (WGS) entry which is preliminary data.</text>
</comment>
<evidence type="ECO:0000313" key="3">
    <source>
        <dbReference type="EMBL" id="GAA0924032.1"/>
    </source>
</evidence>
<keyword evidence="2" id="KW-0812">Transmembrane</keyword>
<accession>A0ABN1P7I2</accession>
<evidence type="ECO:0000256" key="1">
    <source>
        <dbReference type="SAM" id="MobiDB-lite"/>
    </source>
</evidence>